<reference evidence="1 2" key="1">
    <citation type="submission" date="2016-12" db="EMBL/GenBank/DDBJ databases">
        <authorList>
            <person name="Song W.-J."/>
            <person name="Kurnit D.M."/>
        </authorList>
    </citation>
    <scope>NUCLEOTIDE SEQUENCE [LARGE SCALE GENOMIC DNA]</scope>
    <source>
        <strain evidence="1 2">CGB1038-1_S1</strain>
    </source>
</reference>
<proteinExistence type="predicted"/>
<sequence length="85" mass="9579">MDTLTDTEKDIVYKIFRNDTYNFDGIRDAAVKKLNSQGIISSGEYGDPVSGFSYVLQPIARDFLIKNKTISMNILKKGNSTLKVR</sequence>
<gene>
    <name evidence="1" type="ORF">BTN92_13895</name>
</gene>
<name>A0A1V2UCC7_ENTMU</name>
<dbReference type="EMBL" id="MSTR01000017">
    <property type="protein sequence ID" value="ONN40939.1"/>
    <property type="molecule type" value="Genomic_DNA"/>
</dbReference>
<protein>
    <submittedName>
        <fullName evidence="1">Uncharacterized protein</fullName>
    </submittedName>
</protein>
<evidence type="ECO:0000313" key="1">
    <source>
        <dbReference type="EMBL" id="ONN40939.1"/>
    </source>
</evidence>
<dbReference type="Proteomes" id="UP000189299">
    <property type="component" value="Unassembled WGS sequence"/>
</dbReference>
<accession>A0A1V2UCC7</accession>
<organism evidence="1 2">
    <name type="scientific">Enterococcus mundtii</name>
    <dbReference type="NCBI Taxonomy" id="53346"/>
    <lineage>
        <taxon>Bacteria</taxon>
        <taxon>Bacillati</taxon>
        <taxon>Bacillota</taxon>
        <taxon>Bacilli</taxon>
        <taxon>Lactobacillales</taxon>
        <taxon>Enterococcaceae</taxon>
        <taxon>Enterococcus</taxon>
    </lineage>
</organism>
<comment type="caution">
    <text evidence="1">The sequence shown here is derived from an EMBL/GenBank/DDBJ whole genome shotgun (WGS) entry which is preliminary data.</text>
</comment>
<dbReference type="AlphaFoldDB" id="A0A1V2UCC7"/>
<evidence type="ECO:0000313" key="2">
    <source>
        <dbReference type="Proteomes" id="UP000189299"/>
    </source>
</evidence>